<dbReference type="GeneID" id="19941765"/>
<dbReference type="FunFam" id="3.40.850.10:FF:000019">
    <property type="entry name" value="Kinesin-like protein KIN-5D"/>
    <property type="match status" value="1"/>
</dbReference>
<keyword evidence="7 10" id="KW-0505">Motor protein</keyword>
<keyword evidence="4 10" id="KW-0547">Nucleotide-binding</keyword>
<feature type="region of interest" description="Disordered" evidence="12">
    <location>
        <begin position="440"/>
        <end position="480"/>
    </location>
</feature>
<evidence type="ECO:0000256" key="4">
    <source>
        <dbReference type="ARBA" id="ARBA00022741"/>
    </source>
</evidence>
<evidence type="ECO:0000256" key="5">
    <source>
        <dbReference type="ARBA" id="ARBA00022840"/>
    </source>
</evidence>
<dbReference type="OMA" id="KRRMHCC"/>
<dbReference type="PRINTS" id="PR00380">
    <property type="entry name" value="KINESINHEAVY"/>
</dbReference>
<evidence type="ECO:0000256" key="11">
    <source>
        <dbReference type="RuleBase" id="RU000394"/>
    </source>
</evidence>
<feature type="region of interest" description="Disordered" evidence="12">
    <location>
        <begin position="509"/>
        <end position="528"/>
    </location>
</feature>
<dbReference type="CDD" id="cd00106">
    <property type="entry name" value="KISc"/>
    <property type="match status" value="1"/>
</dbReference>
<dbReference type="AlphaFoldDB" id="T0R6X3"/>
<dbReference type="OrthoDB" id="3176171at2759"/>
<dbReference type="InterPro" id="IPR036961">
    <property type="entry name" value="Kinesin_motor_dom_sf"/>
</dbReference>
<feature type="region of interest" description="Disordered" evidence="12">
    <location>
        <begin position="557"/>
        <end position="631"/>
    </location>
</feature>
<name>T0R6X3_SAPDV</name>
<dbReference type="EMBL" id="JH767133">
    <property type="protein sequence ID" value="EQC42200.1"/>
    <property type="molecule type" value="Genomic_DNA"/>
</dbReference>
<gene>
    <name evidence="14" type="ORF">SDRG_01038</name>
</gene>
<evidence type="ECO:0000256" key="1">
    <source>
        <dbReference type="ARBA" id="ARBA00004245"/>
    </source>
</evidence>
<dbReference type="InterPro" id="IPR027417">
    <property type="entry name" value="P-loop_NTPase"/>
</dbReference>
<keyword evidence="2" id="KW-0963">Cytoplasm</keyword>
<dbReference type="PROSITE" id="PS50067">
    <property type="entry name" value="KINESIN_MOTOR_2"/>
    <property type="match status" value="1"/>
</dbReference>
<evidence type="ECO:0000256" key="8">
    <source>
        <dbReference type="ARBA" id="ARBA00023212"/>
    </source>
</evidence>
<evidence type="ECO:0000256" key="12">
    <source>
        <dbReference type="SAM" id="MobiDB-lite"/>
    </source>
</evidence>
<dbReference type="PANTHER" id="PTHR47968:SF36">
    <property type="entry name" value="KINESIN HEAVY CHAIN ISOFORM X1"/>
    <property type="match status" value="1"/>
</dbReference>
<evidence type="ECO:0000256" key="6">
    <source>
        <dbReference type="ARBA" id="ARBA00023054"/>
    </source>
</evidence>
<dbReference type="Gene3D" id="3.40.850.10">
    <property type="entry name" value="Kinesin motor domain"/>
    <property type="match status" value="1"/>
</dbReference>
<dbReference type="InterPro" id="IPR027640">
    <property type="entry name" value="Kinesin-like_fam"/>
</dbReference>
<dbReference type="GO" id="GO:0005524">
    <property type="term" value="F:ATP binding"/>
    <property type="evidence" value="ECO:0007669"/>
    <property type="project" value="UniProtKB-UniRule"/>
</dbReference>
<evidence type="ECO:0000256" key="10">
    <source>
        <dbReference type="PROSITE-ProRule" id="PRU00283"/>
    </source>
</evidence>
<reference evidence="14 15" key="1">
    <citation type="submission" date="2012-04" db="EMBL/GenBank/DDBJ databases">
        <title>The Genome Sequence of Saprolegnia declina VS20.</title>
        <authorList>
            <consortium name="The Broad Institute Genome Sequencing Platform"/>
            <person name="Russ C."/>
            <person name="Nusbaum C."/>
            <person name="Tyler B."/>
            <person name="van West P."/>
            <person name="Dieguez-Uribeondo J."/>
            <person name="de Bruijn I."/>
            <person name="Tripathy S."/>
            <person name="Jiang R."/>
            <person name="Young S.K."/>
            <person name="Zeng Q."/>
            <person name="Gargeya S."/>
            <person name="Fitzgerald M."/>
            <person name="Haas B."/>
            <person name="Abouelleil A."/>
            <person name="Alvarado L."/>
            <person name="Arachchi H.M."/>
            <person name="Berlin A."/>
            <person name="Chapman S.B."/>
            <person name="Goldberg J."/>
            <person name="Griggs A."/>
            <person name="Gujja S."/>
            <person name="Hansen M."/>
            <person name="Howarth C."/>
            <person name="Imamovic A."/>
            <person name="Larimer J."/>
            <person name="McCowen C."/>
            <person name="Montmayeur A."/>
            <person name="Murphy C."/>
            <person name="Neiman D."/>
            <person name="Pearson M."/>
            <person name="Priest M."/>
            <person name="Roberts A."/>
            <person name="Saif S."/>
            <person name="Shea T."/>
            <person name="Sisk P."/>
            <person name="Sykes S."/>
            <person name="Wortman J."/>
            <person name="Nusbaum C."/>
            <person name="Birren B."/>
        </authorList>
    </citation>
    <scope>NUCLEOTIDE SEQUENCE [LARGE SCALE GENOMIC DNA]</scope>
    <source>
        <strain evidence="14 15">VS20</strain>
    </source>
</reference>
<proteinExistence type="inferred from homology"/>
<dbReference type="PROSITE" id="PS00411">
    <property type="entry name" value="KINESIN_MOTOR_1"/>
    <property type="match status" value="1"/>
</dbReference>
<evidence type="ECO:0000256" key="2">
    <source>
        <dbReference type="ARBA" id="ARBA00022490"/>
    </source>
</evidence>
<dbReference type="SMART" id="SM00129">
    <property type="entry name" value="KISc"/>
    <property type="match status" value="1"/>
</dbReference>
<evidence type="ECO:0000256" key="3">
    <source>
        <dbReference type="ARBA" id="ARBA00022701"/>
    </source>
</evidence>
<dbReference type="Pfam" id="PF00225">
    <property type="entry name" value="Kinesin"/>
    <property type="match status" value="1"/>
</dbReference>
<dbReference type="GO" id="GO:0005874">
    <property type="term" value="C:microtubule"/>
    <property type="evidence" value="ECO:0007669"/>
    <property type="project" value="UniProtKB-KW"/>
</dbReference>
<dbReference type="InterPro" id="IPR001752">
    <property type="entry name" value="Kinesin_motor_dom"/>
</dbReference>
<protein>
    <recommendedName>
        <fullName evidence="11">Kinesin-like protein</fullName>
    </recommendedName>
</protein>
<keyword evidence="3 11" id="KW-0493">Microtubule</keyword>
<dbReference type="InParanoid" id="T0R6X3"/>
<keyword evidence="8" id="KW-0206">Cytoskeleton</keyword>
<sequence>MTTPTAGGDNDDNNSVAQQECVRVIVRVRPRNERERKGQTEADDVVRIGAKHGSDLPNHVQVASAAWDVDVGYTYDAVFGTSTRQDEIYGYLASSVEQVVQGFNCTIFAYGQTGTGKTHTMMGPDTGPVLVDGNAIAAEAGIIPRAVAGLFAELATIGASGAGAVVHCSYMQIYNNQVFDLLQATNMQDQKPLQVREMIKGNAKHIYVSGISEFRVGSAQDVLDLLKVGGQNRTIRATECNEKSSRSHALLQVNIEVESRGSESTTIIRRAKLNLVDLAGSEKWDTDIAMSNDRTRELRNINASLSALGNVIAALTDKKRTHIPYRDSKLTRLLQDSLGGNTRTIVIATISPSEAAIEETISTLQFAERAKQISLNIQVNEVVDDAILLARATKEIARLQHLLRAQPSIERLGALEAQVASLTDELKQARLENAQLKRKLQANKSDGRPPPSLTSSNNQVPEATPAPERPLSQASESAPADLRAVDEYDRQAQHQLSQLHRLQSERRQLEAQLQSMQASPPPVAPEDDDVCPICQRLIDHHTDDELDRCIELEAHAIPPEPVRPKTSGSTSSLPALRRPSSKASLTQRKESSPYAEVPGSLSSRESAKSPGTPPMMTNQARPSKPKAKHSIVKQMKARQKAKDRLAASPYVDVPAVAKKPLDAALNQKDAAPKSALANDVRDIGLNLTVYSYRYDSWYPCTIVGCDSKRKMHCCHYDYGDKQWLVLADKKIEVIGRTTD</sequence>
<dbReference type="VEuPathDB" id="FungiDB:SDRG_01038"/>
<organism evidence="14 15">
    <name type="scientific">Saprolegnia diclina (strain VS20)</name>
    <dbReference type="NCBI Taxonomy" id="1156394"/>
    <lineage>
        <taxon>Eukaryota</taxon>
        <taxon>Sar</taxon>
        <taxon>Stramenopiles</taxon>
        <taxon>Oomycota</taxon>
        <taxon>Saprolegniomycetes</taxon>
        <taxon>Saprolegniales</taxon>
        <taxon>Saprolegniaceae</taxon>
        <taxon>Saprolegnia</taxon>
    </lineage>
</organism>
<dbReference type="STRING" id="1156394.T0R6X3"/>
<evidence type="ECO:0000259" key="13">
    <source>
        <dbReference type="PROSITE" id="PS50067"/>
    </source>
</evidence>
<dbReference type="GO" id="GO:0007010">
    <property type="term" value="P:cytoskeleton organization"/>
    <property type="evidence" value="ECO:0007669"/>
    <property type="project" value="UniProtKB-ARBA"/>
</dbReference>
<dbReference type="RefSeq" id="XP_008604769.1">
    <property type="nucleotide sequence ID" value="XM_008606547.1"/>
</dbReference>
<dbReference type="Proteomes" id="UP000030762">
    <property type="component" value="Unassembled WGS sequence"/>
</dbReference>
<dbReference type="GO" id="GO:0007018">
    <property type="term" value="P:microtubule-based movement"/>
    <property type="evidence" value="ECO:0007669"/>
    <property type="project" value="InterPro"/>
</dbReference>
<feature type="binding site" evidence="10">
    <location>
        <begin position="111"/>
        <end position="118"/>
    </location>
    <ligand>
        <name>ATP</name>
        <dbReference type="ChEBI" id="CHEBI:30616"/>
    </ligand>
</feature>
<evidence type="ECO:0000256" key="9">
    <source>
        <dbReference type="ARBA" id="ARBA00034704"/>
    </source>
</evidence>
<accession>T0R6X3</accession>
<comment type="subcellular location">
    <subcellularLocation>
        <location evidence="1">Cytoplasm</location>
        <location evidence="1">Cytoskeleton</location>
    </subcellularLocation>
</comment>
<dbReference type="PANTHER" id="PTHR47968">
    <property type="entry name" value="CENTROMERE PROTEIN E"/>
    <property type="match status" value="1"/>
</dbReference>
<dbReference type="GO" id="GO:0008017">
    <property type="term" value="F:microtubule binding"/>
    <property type="evidence" value="ECO:0007669"/>
    <property type="project" value="InterPro"/>
</dbReference>
<dbReference type="eggNOG" id="KOG4280">
    <property type="taxonomic scope" value="Eukaryota"/>
</dbReference>
<keyword evidence="6" id="KW-0175">Coiled coil</keyword>
<dbReference type="InterPro" id="IPR019821">
    <property type="entry name" value="Kinesin_motor_CS"/>
</dbReference>
<dbReference type="GO" id="GO:0003777">
    <property type="term" value="F:microtubule motor activity"/>
    <property type="evidence" value="ECO:0007669"/>
    <property type="project" value="InterPro"/>
</dbReference>
<comment type="similarity">
    <text evidence="9">Belongs to the TRAFAC class myosin-kinesin ATPase superfamily. Kinesin family. KIN-5/BimC subfamily.</text>
</comment>
<evidence type="ECO:0000313" key="15">
    <source>
        <dbReference type="Proteomes" id="UP000030762"/>
    </source>
</evidence>
<keyword evidence="5 10" id="KW-0067">ATP-binding</keyword>
<dbReference type="SUPFAM" id="SSF52540">
    <property type="entry name" value="P-loop containing nucleoside triphosphate hydrolases"/>
    <property type="match status" value="1"/>
</dbReference>
<keyword evidence="15" id="KW-1185">Reference proteome</keyword>
<evidence type="ECO:0000256" key="7">
    <source>
        <dbReference type="ARBA" id="ARBA00023175"/>
    </source>
</evidence>
<evidence type="ECO:0000313" key="14">
    <source>
        <dbReference type="EMBL" id="EQC42200.1"/>
    </source>
</evidence>
<feature type="domain" description="Kinesin motor" evidence="13">
    <location>
        <begin position="21"/>
        <end position="373"/>
    </location>
</feature>